<dbReference type="SUPFAM" id="SSF56784">
    <property type="entry name" value="HAD-like"/>
    <property type="match status" value="1"/>
</dbReference>
<dbReference type="Gene3D" id="3.40.50.1000">
    <property type="entry name" value="HAD superfamily/HAD-like"/>
    <property type="match status" value="1"/>
</dbReference>
<gene>
    <name evidence="4" type="ORF">OW157_02545</name>
</gene>
<dbReference type="SFLD" id="SFLDG01129">
    <property type="entry name" value="C1.5:_HAD__Beta-PGM__Phosphata"/>
    <property type="match status" value="1"/>
</dbReference>
<keyword evidence="5" id="KW-1185">Reference proteome</keyword>
<dbReference type="InterPro" id="IPR023214">
    <property type="entry name" value="HAD_sf"/>
</dbReference>
<reference evidence="4" key="1">
    <citation type="submission" date="2022-12" db="EMBL/GenBank/DDBJ databases">
        <title>Description and comparative metabolic analysis of Aerococcus sp. nov., isolated from the feces of a pig.</title>
        <authorList>
            <person name="Chang Y.-H."/>
        </authorList>
    </citation>
    <scope>NUCLEOTIDE SEQUENCE</scope>
    <source>
        <strain evidence="4">YH-aer222</strain>
    </source>
</reference>
<dbReference type="PANTHER" id="PTHR46470">
    <property type="entry name" value="N-ACYLNEURAMINATE-9-PHOSPHATASE"/>
    <property type="match status" value="1"/>
</dbReference>
<organism evidence="4 5">
    <name type="scientific">Aerococcus kribbianus</name>
    <dbReference type="NCBI Taxonomy" id="2999064"/>
    <lineage>
        <taxon>Bacteria</taxon>
        <taxon>Bacillati</taxon>
        <taxon>Bacillota</taxon>
        <taxon>Bacilli</taxon>
        <taxon>Lactobacillales</taxon>
        <taxon>Aerococcaceae</taxon>
        <taxon>Aerococcus</taxon>
    </lineage>
</organism>
<keyword evidence="2 4" id="KW-0378">Hydrolase</keyword>
<dbReference type="Proteomes" id="UP001146670">
    <property type="component" value="Unassembled WGS sequence"/>
</dbReference>
<dbReference type="InterPro" id="IPR036412">
    <property type="entry name" value="HAD-like_sf"/>
</dbReference>
<evidence type="ECO:0000256" key="1">
    <source>
        <dbReference type="ARBA" id="ARBA00001946"/>
    </source>
</evidence>
<evidence type="ECO:0000256" key="2">
    <source>
        <dbReference type="ARBA" id="ARBA00022801"/>
    </source>
</evidence>
<dbReference type="AlphaFoldDB" id="A0A9X3JFJ7"/>
<dbReference type="Gene3D" id="1.20.120.710">
    <property type="entry name" value="Haloacid dehalogenase hydrolase-like domain"/>
    <property type="match status" value="1"/>
</dbReference>
<accession>A0A9X3JFJ7</accession>
<protein>
    <submittedName>
        <fullName evidence="4">HAD family hydrolase</fullName>
    </submittedName>
</protein>
<dbReference type="NCBIfam" id="TIGR01549">
    <property type="entry name" value="HAD-SF-IA-v1"/>
    <property type="match status" value="1"/>
</dbReference>
<evidence type="ECO:0000256" key="3">
    <source>
        <dbReference type="ARBA" id="ARBA00022842"/>
    </source>
</evidence>
<dbReference type="InterPro" id="IPR051400">
    <property type="entry name" value="HAD-like_hydrolase"/>
</dbReference>
<comment type="cofactor">
    <cofactor evidence="1">
        <name>Mg(2+)</name>
        <dbReference type="ChEBI" id="CHEBI:18420"/>
    </cofactor>
</comment>
<dbReference type="InterPro" id="IPR006439">
    <property type="entry name" value="HAD-SF_hydro_IA"/>
</dbReference>
<comment type="caution">
    <text evidence="4">The sequence shown here is derived from an EMBL/GenBank/DDBJ whole genome shotgun (WGS) entry which is preliminary data.</text>
</comment>
<proteinExistence type="predicted"/>
<dbReference type="EMBL" id="JAPRFR010000001">
    <property type="protein sequence ID" value="MCZ0725445.1"/>
    <property type="molecule type" value="Genomic_DNA"/>
</dbReference>
<evidence type="ECO:0000313" key="4">
    <source>
        <dbReference type="EMBL" id="MCZ0725445.1"/>
    </source>
</evidence>
<name>A0A9X3JFJ7_9LACT</name>
<dbReference type="GO" id="GO:0044281">
    <property type="term" value="P:small molecule metabolic process"/>
    <property type="evidence" value="ECO:0007669"/>
    <property type="project" value="UniProtKB-ARBA"/>
</dbReference>
<evidence type="ECO:0000313" key="5">
    <source>
        <dbReference type="Proteomes" id="UP001146670"/>
    </source>
</evidence>
<dbReference type="SFLD" id="SFLDS00003">
    <property type="entry name" value="Haloacid_Dehalogenase"/>
    <property type="match status" value="1"/>
</dbReference>
<dbReference type="Pfam" id="PF00702">
    <property type="entry name" value="Hydrolase"/>
    <property type="match status" value="1"/>
</dbReference>
<sequence length="239" mass="27455">MIRAIGFDLDDTLYSRAELYRRTYEVMQMQVLEMDVTFAQFEPVFEHYSQEEFVAFNAREKSREAYSVDRVIRTYAHFGYSIDYNQGLYFNAVYHAEQQNLSLREGITDCLRQAHSMGIQTFVLTNGSSEGQWTKIHHLDLDQYFDKSRLFVSGDLPYAKPSFEIFAHVSESLGIPGQDILYFGDALNTDIHGALGAGWQAAWLDLKGQATGQEDFLVVHDVPSLTKWLSQEKSMTKDE</sequence>
<keyword evidence="3" id="KW-0460">Magnesium</keyword>
<dbReference type="RefSeq" id="WP_268751760.1">
    <property type="nucleotide sequence ID" value="NZ_JAPRFQ010000001.1"/>
</dbReference>
<dbReference type="GO" id="GO:0016787">
    <property type="term" value="F:hydrolase activity"/>
    <property type="evidence" value="ECO:0007669"/>
    <property type="project" value="UniProtKB-KW"/>
</dbReference>